<evidence type="ECO:0000259" key="1">
    <source>
        <dbReference type="SMART" id="SM00954"/>
    </source>
</evidence>
<dbReference type="STRING" id="280332.CQ12_10735"/>
<feature type="domain" description="RelA/SpoT" evidence="1">
    <location>
        <begin position="76"/>
        <end position="194"/>
    </location>
</feature>
<dbReference type="SMART" id="SM00954">
    <property type="entry name" value="RelA_SpoT"/>
    <property type="match status" value="1"/>
</dbReference>
<dbReference type="CDD" id="cd05399">
    <property type="entry name" value="NT_Rel-Spo_like"/>
    <property type="match status" value="1"/>
</dbReference>
<name>A0A0R3MAR5_9BRAD</name>
<accession>A0A0R3MAR5</accession>
<dbReference type="InterPro" id="IPR007685">
    <property type="entry name" value="RelA_SpoT"/>
</dbReference>
<dbReference type="SUPFAM" id="SSF81301">
    <property type="entry name" value="Nucleotidyltransferase"/>
    <property type="match status" value="1"/>
</dbReference>
<comment type="caution">
    <text evidence="2">The sequence shown here is derived from an EMBL/GenBank/DDBJ whole genome shotgun (WGS) entry which is preliminary data.</text>
</comment>
<organism evidence="2 3">
    <name type="scientific">Bradyrhizobium jicamae</name>
    <dbReference type="NCBI Taxonomy" id="280332"/>
    <lineage>
        <taxon>Bacteria</taxon>
        <taxon>Pseudomonadati</taxon>
        <taxon>Pseudomonadota</taxon>
        <taxon>Alphaproteobacteria</taxon>
        <taxon>Hyphomicrobiales</taxon>
        <taxon>Nitrobacteraceae</taxon>
        <taxon>Bradyrhizobium</taxon>
    </lineage>
</organism>
<dbReference type="Proteomes" id="UP000050863">
    <property type="component" value="Unassembled WGS sequence"/>
</dbReference>
<gene>
    <name evidence="2" type="ORF">CQ12_10735</name>
</gene>
<dbReference type="InterPro" id="IPR052366">
    <property type="entry name" value="GTP_Pyrophosphokinase"/>
</dbReference>
<keyword evidence="3" id="KW-1185">Reference proteome</keyword>
<dbReference type="AlphaFoldDB" id="A0A0R3MAR5"/>
<proteinExistence type="predicted"/>
<reference evidence="2 3" key="1">
    <citation type="submission" date="2014-03" db="EMBL/GenBank/DDBJ databases">
        <title>Bradyrhizobium valentinum sp. nov., isolated from effective nodules of Lupinus mariae-josephae, a lupine endemic of basic-lime soils in Eastern Spain.</title>
        <authorList>
            <person name="Duran D."/>
            <person name="Rey L."/>
            <person name="Navarro A."/>
            <person name="Busquets A."/>
            <person name="Imperial J."/>
            <person name="Ruiz-Argueso T."/>
        </authorList>
    </citation>
    <scope>NUCLEOTIDE SEQUENCE [LARGE SCALE GENOMIC DNA]</scope>
    <source>
        <strain evidence="2 3">PAC68</strain>
    </source>
</reference>
<dbReference type="EMBL" id="LLXZ01000012">
    <property type="protein sequence ID" value="KRR14707.1"/>
    <property type="molecule type" value="Genomic_DNA"/>
</dbReference>
<dbReference type="PANTHER" id="PTHR47837">
    <property type="entry name" value="GTP PYROPHOSPHOKINASE YJBM"/>
    <property type="match status" value="1"/>
</dbReference>
<evidence type="ECO:0000313" key="3">
    <source>
        <dbReference type="Proteomes" id="UP000050863"/>
    </source>
</evidence>
<dbReference type="Gene3D" id="3.30.460.10">
    <property type="entry name" value="Beta Polymerase, domain 2"/>
    <property type="match status" value="1"/>
</dbReference>
<protein>
    <recommendedName>
        <fullName evidence="1">RelA/SpoT domain-containing protein</fullName>
    </recommendedName>
</protein>
<dbReference type="GO" id="GO:0015969">
    <property type="term" value="P:guanosine tetraphosphate metabolic process"/>
    <property type="evidence" value="ECO:0007669"/>
    <property type="project" value="InterPro"/>
</dbReference>
<evidence type="ECO:0000313" key="2">
    <source>
        <dbReference type="EMBL" id="KRR14707.1"/>
    </source>
</evidence>
<sequence>MAEFPRFKYTMGDVRRAGEALATDLIWTDETAETIRQVFRIANNWRDSHAYPMSKIRYELSGQIRRNKIAGGFTMARLKRMPSVRRKLRAISSHLNQVQDLAGCRAVLPTIEDANALITSMRHNSLHTLHREDDYIIKPKPDGYRSHHMVFKFRGKGDDEVYNDRRVEIQIRTRLQHSWATAVEAVGLFRREDMKAGQGNPEWLRLFRLMSSEFLLIEGCAEADGERRDRVAEIAALNEQLNAVQTLEDLRQAVMITDNYVFDPRNKPDYYLIRYDRNSNSVKVDPQYGPMYAVQSYDNAESIDPSATNGRFNTVLVEVDDIENLKAAYPNYFGDVELFRNRLIEATGVDPAKFKLEPQPSAPQRPREKPDFSWLHKWKRW</sequence>
<dbReference type="InterPro" id="IPR043519">
    <property type="entry name" value="NT_sf"/>
</dbReference>
<dbReference type="PANTHER" id="PTHR47837:SF1">
    <property type="entry name" value="GTP PYROPHOSPHOKINASE YJBM"/>
    <property type="match status" value="1"/>
</dbReference>
<dbReference type="Pfam" id="PF04607">
    <property type="entry name" value="RelA_SpoT"/>
    <property type="match status" value="1"/>
</dbReference>